<dbReference type="InterPro" id="IPR000477">
    <property type="entry name" value="RT_dom"/>
</dbReference>
<gene>
    <name evidence="9" type="ORF">INT45_013597</name>
</gene>
<dbReference type="PROSITE" id="PS50994">
    <property type="entry name" value="INTEGRASE"/>
    <property type="match status" value="1"/>
</dbReference>
<dbReference type="SUPFAM" id="SSF53098">
    <property type="entry name" value="Ribonuclease H-like"/>
    <property type="match status" value="1"/>
</dbReference>
<dbReference type="FunFam" id="3.30.70.270:FF:000020">
    <property type="entry name" value="Transposon Tf2-6 polyprotein-like Protein"/>
    <property type="match status" value="1"/>
</dbReference>
<dbReference type="GO" id="GO:0003676">
    <property type="term" value="F:nucleic acid binding"/>
    <property type="evidence" value="ECO:0007669"/>
    <property type="project" value="InterPro"/>
</dbReference>
<feature type="domain" description="Integrase catalytic" evidence="8">
    <location>
        <begin position="770"/>
        <end position="934"/>
    </location>
</feature>
<dbReference type="FunFam" id="3.10.20.370:FF:000001">
    <property type="entry name" value="Retrovirus-related Pol polyprotein from transposon 17.6-like protein"/>
    <property type="match status" value="1"/>
</dbReference>
<dbReference type="Gene3D" id="3.30.70.270">
    <property type="match status" value="2"/>
</dbReference>
<evidence type="ECO:0008006" key="11">
    <source>
        <dbReference type="Google" id="ProtNLM"/>
    </source>
</evidence>
<proteinExistence type="predicted"/>
<evidence type="ECO:0000259" key="7">
    <source>
        <dbReference type="PROSITE" id="PS50878"/>
    </source>
</evidence>
<dbReference type="InterPro" id="IPR012337">
    <property type="entry name" value="RNaseH-like_sf"/>
</dbReference>
<dbReference type="InterPro" id="IPR041577">
    <property type="entry name" value="RT_RNaseH_2"/>
</dbReference>
<dbReference type="InterPro" id="IPR043128">
    <property type="entry name" value="Rev_trsase/Diguanyl_cyclase"/>
</dbReference>
<dbReference type="InterPro" id="IPR021109">
    <property type="entry name" value="Peptidase_aspartic_dom_sf"/>
</dbReference>
<dbReference type="AlphaFoldDB" id="A0A8H7VCE5"/>
<dbReference type="OrthoDB" id="2275149at2759"/>
<name>A0A8H7VCE5_9FUNG</name>
<evidence type="ECO:0000313" key="9">
    <source>
        <dbReference type="EMBL" id="KAG2211373.1"/>
    </source>
</evidence>
<evidence type="ECO:0000256" key="5">
    <source>
        <dbReference type="ARBA" id="ARBA00023268"/>
    </source>
</evidence>
<evidence type="ECO:0000256" key="2">
    <source>
        <dbReference type="ARBA" id="ARBA00022695"/>
    </source>
</evidence>
<feature type="region of interest" description="Disordered" evidence="6">
    <location>
        <begin position="88"/>
        <end position="115"/>
    </location>
</feature>
<evidence type="ECO:0000256" key="4">
    <source>
        <dbReference type="ARBA" id="ARBA00022759"/>
    </source>
</evidence>
<dbReference type="InterPro" id="IPR043502">
    <property type="entry name" value="DNA/RNA_pol_sf"/>
</dbReference>
<dbReference type="PANTHER" id="PTHR37984:SF5">
    <property type="entry name" value="PROTEIN NYNRIN-LIKE"/>
    <property type="match status" value="1"/>
</dbReference>
<keyword evidence="4" id="KW-0378">Hydrolase</keyword>
<dbReference type="GO" id="GO:0004519">
    <property type="term" value="F:endonuclease activity"/>
    <property type="evidence" value="ECO:0007669"/>
    <property type="project" value="UniProtKB-KW"/>
</dbReference>
<dbReference type="CDD" id="cd09274">
    <property type="entry name" value="RNase_HI_RT_Ty3"/>
    <property type="match status" value="1"/>
</dbReference>
<dbReference type="PROSITE" id="PS50878">
    <property type="entry name" value="RT_POL"/>
    <property type="match status" value="1"/>
</dbReference>
<dbReference type="SUPFAM" id="SSF56672">
    <property type="entry name" value="DNA/RNA polymerases"/>
    <property type="match status" value="1"/>
</dbReference>
<dbReference type="Pfam" id="PF17921">
    <property type="entry name" value="Integrase_H2C2"/>
    <property type="match status" value="1"/>
</dbReference>
<dbReference type="Gene3D" id="2.40.70.10">
    <property type="entry name" value="Acid Proteases"/>
    <property type="match status" value="1"/>
</dbReference>
<dbReference type="Pfam" id="PF00078">
    <property type="entry name" value="RVT_1"/>
    <property type="match status" value="1"/>
</dbReference>
<dbReference type="CDD" id="cd01647">
    <property type="entry name" value="RT_LTR"/>
    <property type="match status" value="1"/>
</dbReference>
<dbReference type="InterPro" id="IPR001584">
    <property type="entry name" value="Integrase_cat-core"/>
</dbReference>
<dbReference type="PANTHER" id="PTHR37984">
    <property type="entry name" value="PROTEIN CBG26694"/>
    <property type="match status" value="1"/>
</dbReference>
<keyword evidence="4" id="KW-0255">Endonuclease</keyword>
<feature type="domain" description="Reverse transcriptase" evidence="7">
    <location>
        <begin position="231"/>
        <end position="412"/>
    </location>
</feature>
<dbReference type="Gene3D" id="1.10.340.70">
    <property type="match status" value="1"/>
</dbReference>
<dbReference type="EMBL" id="JAEPRB010000833">
    <property type="protein sequence ID" value="KAG2211373.1"/>
    <property type="molecule type" value="Genomic_DNA"/>
</dbReference>
<dbReference type="GO" id="GO:0005634">
    <property type="term" value="C:nucleus"/>
    <property type="evidence" value="ECO:0007669"/>
    <property type="project" value="UniProtKB-ARBA"/>
</dbReference>
<evidence type="ECO:0000259" key="8">
    <source>
        <dbReference type="PROSITE" id="PS50994"/>
    </source>
</evidence>
<dbReference type="InterPro" id="IPR041588">
    <property type="entry name" value="Integrase_H2C2"/>
</dbReference>
<keyword evidence="3" id="KW-0540">Nuclease</keyword>
<feature type="non-terminal residue" evidence="9">
    <location>
        <position position="1"/>
    </location>
</feature>
<sequence length="1064" mass="122758">SINRPLQLGDGHFASPIGKVPSLSISIGESNARNFSALCLDVSSYDLLLGRHALHKLQVVTDWKYHKWSIYLNQELVPLEVEYTAIPQKDMPMSSNEDENDSEISEEDQKNEENKEDMFVMISANKRSDEKLWQDDHVDDRLGNLLKKVEERNDLNRDIKEELEILIKSYEHIFGTSYKHLAQTNLVTFHVDTGDAKPIYHRPNPRMSHAELDHLKQELKEMVENGIIVPTRHDKENAHLGGWSFPCRYVRKKTKELRLVTMFQELNKVTSRDTWPLPDITSLIENLGKKGTTVYTSIDLLKGFNQLKCDEETSAKLTMATPFGNYSYQVCPFGVVNGPHCFSRSIYLAMQPFLGDFVEAFIDDITVYSPDLETHLDHLQQVFSRLEEVNMRINSNKVIFMKESIEVLGFVISTKGVHPSKNHISRIKEYPRLNNPTAVRAFLGLCGFIRRHVQDYALKTAQLVNVTKKNQPFIWDEAAEKTFIEIKEELMKSVTLSFPDKDKEYHLYCDASDIAIGAVLCQVQDAGDLRPICFISRKLQPAEVRYATVEKELLVIVYALRKLRKYLLDKVFTIWTDNSAVRYLFAKGVDNTSSMRLQRWVLACQEFKFKTRHIPGKLNGAADALSRYPPPELPYEQSGEDDLEDLYDHNFLILETWYETYLQEIYNYLTNPFNQVISKSLNITSSRFKIINQYLYRKIGDRQVKIPHINECEEILQMVHDGHGHFGIHATWAHLFYSYWWPEAYKDMCNFIKTCHHCQVFSNLLRKYAPGKVPVTNLFEQFSIDYVGPITPVSSTGKMHILIAVEHFSCWPVAIATEKADAQTVADFLYEHLFTNYGTSTYLLTDNGPHFIAQGVELFLKKLQVQHRYIAPKHPMTNGKNEKMGHIIVQVLRKLIDQYPDDWETLLPAALYTYRTKTHETLKITPFELMYGQAPGDNGKDILAAFGSTLGYKRLCKLSNVNVSFDELINNPKNDNVQDFQAKFTPGTYVLRVSHDRGKKMDYKYSPQKFLVIAAFANRTYQLADESGRLLKRRINQDTLRPYYERHKPMTIETVTSTVGDNEA</sequence>
<keyword evidence="2" id="KW-0548">Nucleotidyltransferase</keyword>
<dbReference type="InterPro" id="IPR036397">
    <property type="entry name" value="RNaseH_sf"/>
</dbReference>
<accession>A0A8H7VCE5</accession>
<dbReference type="Pfam" id="PF00665">
    <property type="entry name" value="rve"/>
    <property type="match status" value="1"/>
</dbReference>
<comment type="caution">
    <text evidence="9">The sequence shown here is derived from an EMBL/GenBank/DDBJ whole genome shotgun (WGS) entry which is preliminary data.</text>
</comment>
<dbReference type="InterPro" id="IPR050951">
    <property type="entry name" value="Retrovirus_Pol_polyprotein"/>
</dbReference>
<keyword evidence="1" id="KW-0808">Transferase</keyword>
<reference evidence="9 10" key="1">
    <citation type="submission" date="2020-12" db="EMBL/GenBank/DDBJ databases">
        <title>Metabolic potential, ecology and presence of endohyphal bacteria is reflected in genomic diversity of Mucoromycotina.</title>
        <authorList>
            <person name="Muszewska A."/>
            <person name="Okrasinska A."/>
            <person name="Steczkiewicz K."/>
            <person name="Drgas O."/>
            <person name="Orlowska M."/>
            <person name="Perlinska-Lenart U."/>
            <person name="Aleksandrzak-Piekarczyk T."/>
            <person name="Szatraj K."/>
            <person name="Zielenkiewicz U."/>
            <person name="Pilsyk S."/>
            <person name="Malc E."/>
            <person name="Mieczkowski P."/>
            <person name="Kruszewska J.S."/>
            <person name="Biernat P."/>
            <person name="Pawlowska J."/>
        </authorList>
    </citation>
    <scope>NUCLEOTIDE SEQUENCE [LARGE SCALE GENOMIC DNA]</scope>
    <source>
        <strain evidence="9 10">CBS 142.35</strain>
    </source>
</reference>
<evidence type="ECO:0000256" key="3">
    <source>
        <dbReference type="ARBA" id="ARBA00022722"/>
    </source>
</evidence>
<evidence type="ECO:0000256" key="6">
    <source>
        <dbReference type="SAM" id="MobiDB-lite"/>
    </source>
</evidence>
<dbReference type="GO" id="GO:0016779">
    <property type="term" value="F:nucleotidyltransferase activity"/>
    <property type="evidence" value="ECO:0007669"/>
    <property type="project" value="UniProtKB-KW"/>
</dbReference>
<dbReference type="Gene3D" id="3.30.420.10">
    <property type="entry name" value="Ribonuclease H-like superfamily/Ribonuclease H"/>
    <property type="match status" value="1"/>
</dbReference>
<keyword evidence="5" id="KW-0511">Multifunctional enzyme</keyword>
<dbReference type="Pfam" id="PF17919">
    <property type="entry name" value="RT_RNaseH_2"/>
    <property type="match status" value="1"/>
</dbReference>
<protein>
    <recommendedName>
        <fullName evidence="11">Reverse transcriptase</fullName>
    </recommendedName>
</protein>
<keyword evidence="10" id="KW-1185">Reference proteome</keyword>
<organism evidence="9 10">
    <name type="scientific">Circinella minor</name>
    <dbReference type="NCBI Taxonomy" id="1195481"/>
    <lineage>
        <taxon>Eukaryota</taxon>
        <taxon>Fungi</taxon>
        <taxon>Fungi incertae sedis</taxon>
        <taxon>Mucoromycota</taxon>
        <taxon>Mucoromycotina</taxon>
        <taxon>Mucoromycetes</taxon>
        <taxon>Mucorales</taxon>
        <taxon>Lichtheimiaceae</taxon>
        <taxon>Circinella</taxon>
    </lineage>
</organism>
<dbReference type="GO" id="GO:0015074">
    <property type="term" value="P:DNA integration"/>
    <property type="evidence" value="ECO:0007669"/>
    <property type="project" value="InterPro"/>
</dbReference>
<evidence type="ECO:0000256" key="1">
    <source>
        <dbReference type="ARBA" id="ARBA00022679"/>
    </source>
</evidence>
<feature type="compositionally biased region" description="Acidic residues" evidence="6">
    <location>
        <begin position="96"/>
        <end position="106"/>
    </location>
</feature>
<evidence type="ECO:0000313" key="10">
    <source>
        <dbReference type="Proteomes" id="UP000646827"/>
    </source>
</evidence>
<dbReference type="Gene3D" id="3.10.10.10">
    <property type="entry name" value="HIV Type 1 Reverse Transcriptase, subunit A, domain 1"/>
    <property type="match status" value="1"/>
</dbReference>
<dbReference type="Proteomes" id="UP000646827">
    <property type="component" value="Unassembled WGS sequence"/>
</dbReference>